<accession>A0A8D8HJ60</accession>
<dbReference type="EMBL" id="HBUE01212266">
    <property type="protein sequence ID" value="CAG6534972.1"/>
    <property type="molecule type" value="Transcribed_RNA"/>
</dbReference>
<sequence>MSAQTQDVKDLCLTEPEELHSAIRFLQSTKQLSFAEVKKVARQSPGIDHARGIVPVRLTVPAYPQEPCTHSLFESVQDFILEAVHREGAPFLLELILMAGYVLVLAQTDASAEFVRSLVPELMRTGVCLKEPTRPEIKQYYARIFERNEQKNSLGN</sequence>
<name>A0A8D8HJ60_CULPI</name>
<dbReference type="AlphaFoldDB" id="A0A8D8HJ60"/>
<dbReference type="EMBL" id="HBUE01318733">
    <property type="protein sequence ID" value="CAG6586932.1"/>
    <property type="molecule type" value="Transcribed_RNA"/>
</dbReference>
<proteinExistence type="predicted"/>
<dbReference type="EMBL" id="HBUE01018682">
    <property type="protein sequence ID" value="CAG6451625.1"/>
    <property type="molecule type" value="Transcribed_RNA"/>
</dbReference>
<evidence type="ECO:0000313" key="1">
    <source>
        <dbReference type="EMBL" id="CAG6534972.1"/>
    </source>
</evidence>
<reference evidence="1" key="1">
    <citation type="submission" date="2021-05" db="EMBL/GenBank/DDBJ databases">
        <authorList>
            <person name="Alioto T."/>
            <person name="Alioto T."/>
            <person name="Gomez Garrido J."/>
        </authorList>
    </citation>
    <scope>NUCLEOTIDE SEQUENCE</scope>
</reference>
<protein>
    <submittedName>
        <fullName evidence="1">(northern house mosquito) hypothetical protein</fullName>
    </submittedName>
</protein>
<organism evidence="1">
    <name type="scientific">Culex pipiens</name>
    <name type="common">House mosquito</name>
    <dbReference type="NCBI Taxonomy" id="7175"/>
    <lineage>
        <taxon>Eukaryota</taxon>
        <taxon>Metazoa</taxon>
        <taxon>Ecdysozoa</taxon>
        <taxon>Arthropoda</taxon>
        <taxon>Hexapoda</taxon>
        <taxon>Insecta</taxon>
        <taxon>Pterygota</taxon>
        <taxon>Neoptera</taxon>
        <taxon>Endopterygota</taxon>
        <taxon>Diptera</taxon>
        <taxon>Nematocera</taxon>
        <taxon>Culicoidea</taxon>
        <taxon>Culicidae</taxon>
        <taxon>Culicinae</taxon>
        <taxon>Culicini</taxon>
        <taxon>Culex</taxon>
        <taxon>Culex</taxon>
    </lineage>
</organism>